<evidence type="ECO:0000256" key="1">
    <source>
        <dbReference type="SAM" id="MobiDB-lite"/>
    </source>
</evidence>
<gene>
    <name evidence="2" type="ORF">Sspor_03750</name>
</gene>
<comment type="caution">
    <text evidence="2">The sequence shown here is derived from an EMBL/GenBank/DDBJ whole genome shotgun (WGS) entry which is preliminary data.</text>
</comment>
<protein>
    <submittedName>
        <fullName evidence="2">Uncharacterized protein</fullName>
    </submittedName>
</protein>
<dbReference type="Proteomes" id="UP000608522">
    <property type="component" value="Unassembled WGS sequence"/>
</dbReference>
<dbReference type="EMBL" id="BNED01000003">
    <property type="protein sequence ID" value="GHI74814.1"/>
    <property type="molecule type" value="Genomic_DNA"/>
</dbReference>
<accession>A0ABQ3T375</accession>
<feature type="region of interest" description="Disordered" evidence="1">
    <location>
        <begin position="1"/>
        <end position="36"/>
    </location>
</feature>
<reference evidence="3" key="1">
    <citation type="submission" date="2023-07" db="EMBL/GenBank/DDBJ databases">
        <title>Whole genome shotgun sequence of Streptomyces spororaveus NBRC 15456.</title>
        <authorList>
            <person name="Komaki H."/>
            <person name="Tamura T."/>
        </authorList>
    </citation>
    <scope>NUCLEOTIDE SEQUENCE [LARGE SCALE GENOMIC DNA]</scope>
    <source>
        <strain evidence="3">NBRC 15456</strain>
    </source>
</reference>
<evidence type="ECO:0000313" key="3">
    <source>
        <dbReference type="Proteomes" id="UP000608522"/>
    </source>
</evidence>
<organism evidence="2 3">
    <name type="scientific">Streptomyces spororaveus</name>
    <dbReference type="NCBI Taxonomy" id="284039"/>
    <lineage>
        <taxon>Bacteria</taxon>
        <taxon>Bacillati</taxon>
        <taxon>Actinomycetota</taxon>
        <taxon>Actinomycetes</taxon>
        <taxon>Kitasatosporales</taxon>
        <taxon>Streptomycetaceae</taxon>
        <taxon>Streptomyces</taxon>
    </lineage>
</organism>
<proteinExistence type="predicted"/>
<feature type="compositionally biased region" description="Basic and acidic residues" evidence="1">
    <location>
        <begin position="10"/>
        <end position="23"/>
    </location>
</feature>
<name>A0ABQ3T375_9ACTN</name>
<keyword evidence="3" id="KW-1185">Reference proteome</keyword>
<evidence type="ECO:0000313" key="2">
    <source>
        <dbReference type="EMBL" id="GHI74814.1"/>
    </source>
</evidence>
<sequence length="50" mass="5794">MRRHPPTHQSRVDAPRRVEERRGIGQNNDDGGGSWLWHPVIIAGQVRDWP</sequence>